<keyword evidence="12" id="KW-1185">Reference proteome</keyword>
<evidence type="ECO:0000256" key="6">
    <source>
        <dbReference type="ARBA" id="ARBA00022989"/>
    </source>
</evidence>
<feature type="compositionally biased region" description="Low complexity" evidence="10">
    <location>
        <begin position="156"/>
        <end position="167"/>
    </location>
</feature>
<dbReference type="InterPro" id="IPR004692">
    <property type="entry name" value="SecG"/>
</dbReference>
<keyword evidence="5 9" id="KW-0653">Protein transport</keyword>
<gene>
    <name evidence="11" type="ORF">ElP_03390</name>
</gene>
<dbReference type="Pfam" id="PF03840">
    <property type="entry name" value="SecG"/>
    <property type="match status" value="1"/>
</dbReference>
<evidence type="ECO:0000313" key="12">
    <source>
        <dbReference type="Proteomes" id="UP000317835"/>
    </source>
</evidence>
<keyword evidence="7 9" id="KW-0811">Translocation</keyword>
<evidence type="ECO:0000256" key="9">
    <source>
        <dbReference type="RuleBase" id="RU365087"/>
    </source>
</evidence>
<comment type="function">
    <text evidence="9">Involved in protein export. Participates in an early event of protein translocation.</text>
</comment>
<dbReference type="GO" id="GO:0015450">
    <property type="term" value="F:protein-transporting ATPase activity"/>
    <property type="evidence" value="ECO:0007669"/>
    <property type="project" value="UniProtKB-UniRule"/>
</dbReference>
<keyword evidence="9" id="KW-1003">Cell membrane</keyword>
<feature type="compositionally biased region" description="Acidic residues" evidence="10">
    <location>
        <begin position="145"/>
        <end position="155"/>
    </location>
</feature>
<protein>
    <recommendedName>
        <fullName evidence="9">Protein-export membrane protein SecG</fullName>
    </recommendedName>
</protein>
<dbReference type="NCBIfam" id="TIGR00810">
    <property type="entry name" value="secG"/>
    <property type="match status" value="1"/>
</dbReference>
<proteinExistence type="inferred from homology"/>
<feature type="transmembrane region" description="Helical" evidence="9">
    <location>
        <begin position="30"/>
        <end position="46"/>
    </location>
</feature>
<comment type="similarity">
    <text evidence="2 9">Belongs to the SecG family.</text>
</comment>
<comment type="subcellular location">
    <subcellularLocation>
        <location evidence="9">Cell membrane</location>
        <topology evidence="9">Multi-pass membrane protein</topology>
    </subcellularLocation>
    <subcellularLocation>
        <location evidence="1">Membrane</location>
        <topology evidence="1">Multi-pass membrane protein</topology>
    </subcellularLocation>
</comment>
<evidence type="ECO:0000256" key="2">
    <source>
        <dbReference type="ARBA" id="ARBA00008445"/>
    </source>
</evidence>
<dbReference type="EMBL" id="CP036426">
    <property type="protein sequence ID" value="QDV32506.1"/>
    <property type="molecule type" value="Genomic_DNA"/>
</dbReference>
<dbReference type="Proteomes" id="UP000317835">
    <property type="component" value="Chromosome"/>
</dbReference>
<evidence type="ECO:0000256" key="1">
    <source>
        <dbReference type="ARBA" id="ARBA00004141"/>
    </source>
</evidence>
<dbReference type="GO" id="GO:0009306">
    <property type="term" value="P:protein secretion"/>
    <property type="evidence" value="ECO:0007669"/>
    <property type="project" value="UniProtKB-UniRule"/>
</dbReference>
<keyword evidence="8 9" id="KW-0472">Membrane</keyword>
<feature type="transmembrane region" description="Helical" evidence="9">
    <location>
        <begin position="7"/>
        <end position="24"/>
    </location>
</feature>
<evidence type="ECO:0000313" key="11">
    <source>
        <dbReference type="EMBL" id="QDV32506.1"/>
    </source>
</evidence>
<accession>A0A518GV96</accession>
<evidence type="ECO:0000256" key="10">
    <source>
        <dbReference type="SAM" id="MobiDB-lite"/>
    </source>
</evidence>
<dbReference type="AlphaFoldDB" id="A0A518GV96"/>
<feature type="region of interest" description="Disordered" evidence="10">
    <location>
        <begin position="105"/>
        <end position="191"/>
    </location>
</feature>
<keyword evidence="4 9" id="KW-0812">Transmembrane</keyword>
<evidence type="ECO:0000256" key="7">
    <source>
        <dbReference type="ARBA" id="ARBA00023010"/>
    </source>
</evidence>
<keyword evidence="3 9" id="KW-0813">Transport</keyword>
<organism evidence="11 12">
    <name type="scientific">Tautonia plasticadhaerens</name>
    <dbReference type="NCBI Taxonomy" id="2527974"/>
    <lineage>
        <taxon>Bacteria</taxon>
        <taxon>Pseudomonadati</taxon>
        <taxon>Planctomycetota</taxon>
        <taxon>Planctomycetia</taxon>
        <taxon>Isosphaerales</taxon>
        <taxon>Isosphaeraceae</taxon>
        <taxon>Tautonia</taxon>
    </lineage>
</organism>
<evidence type="ECO:0000256" key="3">
    <source>
        <dbReference type="ARBA" id="ARBA00022448"/>
    </source>
</evidence>
<evidence type="ECO:0000256" key="8">
    <source>
        <dbReference type="ARBA" id="ARBA00023136"/>
    </source>
</evidence>
<name>A0A518GV96_9BACT</name>
<dbReference type="PRINTS" id="PR01651">
    <property type="entry name" value="SECGEXPORT"/>
</dbReference>
<reference evidence="11 12" key="1">
    <citation type="submission" date="2019-02" db="EMBL/GenBank/DDBJ databases">
        <title>Deep-cultivation of Planctomycetes and their phenomic and genomic characterization uncovers novel biology.</title>
        <authorList>
            <person name="Wiegand S."/>
            <person name="Jogler M."/>
            <person name="Boedeker C."/>
            <person name="Pinto D."/>
            <person name="Vollmers J."/>
            <person name="Rivas-Marin E."/>
            <person name="Kohn T."/>
            <person name="Peeters S.H."/>
            <person name="Heuer A."/>
            <person name="Rast P."/>
            <person name="Oberbeckmann S."/>
            <person name="Bunk B."/>
            <person name="Jeske O."/>
            <person name="Meyerdierks A."/>
            <person name="Storesund J.E."/>
            <person name="Kallscheuer N."/>
            <person name="Luecker S."/>
            <person name="Lage O.M."/>
            <person name="Pohl T."/>
            <person name="Merkel B.J."/>
            <person name="Hornburger P."/>
            <person name="Mueller R.-W."/>
            <person name="Bruemmer F."/>
            <person name="Labrenz M."/>
            <person name="Spormann A.M."/>
            <person name="Op den Camp H."/>
            <person name="Overmann J."/>
            <person name="Amann R."/>
            <person name="Jetten M.S.M."/>
            <person name="Mascher T."/>
            <person name="Medema M.H."/>
            <person name="Devos D.P."/>
            <person name="Kaster A.-K."/>
            <person name="Ovreas L."/>
            <person name="Rohde M."/>
            <person name="Galperin M.Y."/>
            <person name="Jogler C."/>
        </authorList>
    </citation>
    <scope>NUCLEOTIDE SEQUENCE [LARGE SCALE GENOMIC DNA]</scope>
    <source>
        <strain evidence="11 12">ElP</strain>
    </source>
</reference>
<evidence type="ECO:0000256" key="5">
    <source>
        <dbReference type="ARBA" id="ARBA00022927"/>
    </source>
</evidence>
<keyword evidence="6 9" id="KW-1133">Transmembrane helix</keyword>
<dbReference type="KEGG" id="tpla:ElP_03390"/>
<sequence>MEIMPYVISSLIALVVCTILGYVLPPAITYILVGLVSAFMICLVLIQRGRGGGLAGAFGGVGGSSAFGTRAGDVFTRITIVTASVWIALNMGLVVNANTRARDAQQGPVGGEFLPEGIGGAGDATAPDSDSGLGAGRLGVPPDLGGEDAGSDLDSPEAPADLPPALDGGQPPNADDADLNVEVPAPEPAPE</sequence>
<dbReference type="GO" id="GO:0005886">
    <property type="term" value="C:plasma membrane"/>
    <property type="evidence" value="ECO:0007669"/>
    <property type="project" value="UniProtKB-SubCell"/>
</dbReference>
<evidence type="ECO:0000256" key="4">
    <source>
        <dbReference type="ARBA" id="ARBA00022692"/>
    </source>
</evidence>